<dbReference type="NCBIfam" id="NF008235">
    <property type="entry name" value="PRK11006.1"/>
    <property type="match status" value="1"/>
</dbReference>
<keyword evidence="16 18" id="KW-0472">Membrane</keyword>
<dbReference type="InterPro" id="IPR021766">
    <property type="entry name" value="PhoR_N"/>
</dbReference>
<comment type="subcellular location">
    <subcellularLocation>
        <location evidence="2">Cell membrane</location>
    </subcellularLocation>
</comment>
<dbReference type="InterPro" id="IPR003594">
    <property type="entry name" value="HATPase_dom"/>
</dbReference>
<evidence type="ECO:0000256" key="8">
    <source>
        <dbReference type="ARBA" id="ARBA00022592"/>
    </source>
</evidence>
<evidence type="ECO:0000256" key="15">
    <source>
        <dbReference type="ARBA" id="ARBA00023012"/>
    </source>
</evidence>
<dbReference type="SUPFAM" id="SSF47384">
    <property type="entry name" value="Homodimeric domain of signal transducing histidine kinase"/>
    <property type="match status" value="1"/>
</dbReference>
<keyword evidence="10 18" id="KW-0812">Transmembrane</keyword>
<dbReference type="PANTHER" id="PTHR45453">
    <property type="entry name" value="PHOSPHATE REGULON SENSOR PROTEIN PHOR"/>
    <property type="match status" value="1"/>
</dbReference>
<evidence type="ECO:0000256" key="13">
    <source>
        <dbReference type="ARBA" id="ARBA00022840"/>
    </source>
</evidence>
<dbReference type="InterPro" id="IPR014310">
    <property type="entry name" value="Sig_transdc_His_kinase_PhoR"/>
</dbReference>
<dbReference type="RefSeq" id="WP_206574760.1">
    <property type="nucleotide sequence ID" value="NZ_JAFKCV010000009.1"/>
</dbReference>
<comment type="catalytic activity">
    <reaction evidence="1">
        <text>ATP + protein L-histidine = ADP + protein N-phospho-L-histidine.</text>
        <dbReference type="EC" id="2.7.13.3"/>
    </reaction>
</comment>
<feature type="domain" description="Histidine kinase" evidence="19">
    <location>
        <begin position="212"/>
        <end position="430"/>
    </location>
</feature>
<dbReference type="Pfam" id="PF00512">
    <property type="entry name" value="HisKA"/>
    <property type="match status" value="1"/>
</dbReference>
<dbReference type="SMART" id="SM00091">
    <property type="entry name" value="PAS"/>
    <property type="match status" value="1"/>
</dbReference>
<dbReference type="CDD" id="cd00130">
    <property type="entry name" value="PAS"/>
    <property type="match status" value="1"/>
</dbReference>
<dbReference type="SUPFAM" id="SSF55874">
    <property type="entry name" value="ATPase domain of HSP90 chaperone/DNA topoisomerase II/histidine kinase"/>
    <property type="match status" value="1"/>
</dbReference>
<dbReference type="SUPFAM" id="SSF55785">
    <property type="entry name" value="PYP-like sensor domain (PAS domain)"/>
    <property type="match status" value="1"/>
</dbReference>
<dbReference type="NCBIfam" id="TIGR02966">
    <property type="entry name" value="phoR_proteo"/>
    <property type="match status" value="1"/>
</dbReference>
<dbReference type="InterPro" id="IPR036890">
    <property type="entry name" value="HATPase_C_sf"/>
</dbReference>
<evidence type="ECO:0000313" key="20">
    <source>
        <dbReference type="EMBL" id="MBN7826653.1"/>
    </source>
</evidence>
<dbReference type="InterPro" id="IPR013767">
    <property type="entry name" value="PAS_fold"/>
</dbReference>
<keyword evidence="5" id="KW-0813">Transport</keyword>
<accession>A0A939DPM8</accession>
<keyword evidence="13" id="KW-0067">ATP-binding</keyword>
<evidence type="ECO:0000256" key="3">
    <source>
        <dbReference type="ARBA" id="ARBA00012438"/>
    </source>
</evidence>
<dbReference type="SMART" id="SM00388">
    <property type="entry name" value="HisKA"/>
    <property type="match status" value="1"/>
</dbReference>
<evidence type="ECO:0000256" key="7">
    <source>
        <dbReference type="ARBA" id="ARBA00022553"/>
    </source>
</evidence>
<keyword evidence="9 20" id="KW-0808">Transferase</keyword>
<dbReference type="Gene3D" id="3.30.565.10">
    <property type="entry name" value="Histidine kinase-like ATPase, C-terminal domain"/>
    <property type="match status" value="1"/>
</dbReference>
<dbReference type="Gene3D" id="3.30.450.20">
    <property type="entry name" value="PAS domain"/>
    <property type="match status" value="1"/>
</dbReference>
<name>A0A939DPM8_9ALTE</name>
<dbReference type="CDD" id="cd00082">
    <property type="entry name" value="HisKA"/>
    <property type="match status" value="1"/>
</dbReference>
<evidence type="ECO:0000256" key="2">
    <source>
        <dbReference type="ARBA" id="ARBA00004236"/>
    </source>
</evidence>
<feature type="transmembrane region" description="Helical" evidence="18">
    <location>
        <begin position="7"/>
        <end position="27"/>
    </location>
</feature>
<dbReference type="InterPro" id="IPR003661">
    <property type="entry name" value="HisK_dim/P_dom"/>
</dbReference>
<evidence type="ECO:0000256" key="6">
    <source>
        <dbReference type="ARBA" id="ARBA00022475"/>
    </source>
</evidence>
<dbReference type="GO" id="GO:0000155">
    <property type="term" value="F:phosphorelay sensor kinase activity"/>
    <property type="evidence" value="ECO:0007669"/>
    <property type="project" value="InterPro"/>
</dbReference>
<evidence type="ECO:0000256" key="9">
    <source>
        <dbReference type="ARBA" id="ARBA00022679"/>
    </source>
</evidence>
<dbReference type="FunFam" id="1.10.287.130:FF:000001">
    <property type="entry name" value="Two-component sensor histidine kinase"/>
    <property type="match status" value="1"/>
</dbReference>
<dbReference type="EC" id="2.7.13.3" evidence="3"/>
<dbReference type="InterPro" id="IPR036097">
    <property type="entry name" value="HisK_dim/P_sf"/>
</dbReference>
<evidence type="ECO:0000256" key="12">
    <source>
        <dbReference type="ARBA" id="ARBA00022777"/>
    </source>
</evidence>
<evidence type="ECO:0000256" key="10">
    <source>
        <dbReference type="ARBA" id="ARBA00022692"/>
    </source>
</evidence>
<dbReference type="AlphaFoldDB" id="A0A939DPM8"/>
<dbReference type="PANTHER" id="PTHR45453:SF1">
    <property type="entry name" value="PHOSPHATE REGULON SENSOR PROTEIN PHOR"/>
    <property type="match status" value="1"/>
</dbReference>
<comment type="caution">
    <text evidence="20">The sequence shown here is derived from an EMBL/GenBank/DDBJ whole genome shotgun (WGS) entry which is preliminary data.</text>
</comment>
<evidence type="ECO:0000256" key="4">
    <source>
        <dbReference type="ARBA" id="ARBA00019665"/>
    </source>
</evidence>
<evidence type="ECO:0000256" key="11">
    <source>
        <dbReference type="ARBA" id="ARBA00022741"/>
    </source>
</evidence>
<dbReference type="Gene3D" id="1.10.287.130">
    <property type="match status" value="1"/>
</dbReference>
<dbReference type="InterPro" id="IPR050351">
    <property type="entry name" value="BphY/WalK/GraS-like"/>
</dbReference>
<dbReference type="Pfam" id="PF00989">
    <property type="entry name" value="PAS"/>
    <property type="match status" value="1"/>
</dbReference>
<sequence>MYYPYSWLKTLGRLTLYFLLVILLGLYLDGLPVTLTIATLLLLALHYWNLYRLNRWLWHSKKMTPPKARGVWEQIYEGIYYLQRRNRNKRKELGALVKRFREGAEALPDAAVVVDADGCISWCNRLARIELGLCWPEDAGRRIDNLIRHPQFVEFFHQGEFSYPIEVTSPTNIEKILEYRIMPYGDKHLLLVARDVTRVTQLEEMRKDFVANVSHELRTPLTVLNGYLEMFNADMTAYPPAFMGKAFTEMTAQTRRMQSLIEQLLILSRIEASAERVYEKIVDVPTLLSAIKIEARTLNQEKQHKIEFTVDSGLRVFGIETELRSAFSNLIFNAIHYTPANGVIQVGWRLDKKRAEFFVQDNGEGIAERHLSRLTERFYRVDKARSRKTGGSGLGLAIVKHVLTHHNSKLEIDSEVGQGSRFSFHFSPELTVVDSHASNQN</sequence>
<dbReference type="FunFam" id="3.30.565.10:FF:000032">
    <property type="entry name" value="Phosphate regulon sensor histidine kinase PhoR"/>
    <property type="match status" value="1"/>
</dbReference>
<dbReference type="EMBL" id="JAFKCV010000009">
    <property type="protein sequence ID" value="MBN7826653.1"/>
    <property type="molecule type" value="Genomic_DNA"/>
</dbReference>
<dbReference type="InterPro" id="IPR005467">
    <property type="entry name" value="His_kinase_dom"/>
</dbReference>
<keyword evidence="6" id="KW-1003">Cell membrane</keyword>
<dbReference type="GO" id="GO:0006355">
    <property type="term" value="P:regulation of DNA-templated transcription"/>
    <property type="evidence" value="ECO:0007669"/>
    <property type="project" value="InterPro"/>
</dbReference>
<dbReference type="PRINTS" id="PR00344">
    <property type="entry name" value="BCTRLSENSOR"/>
</dbReference>
<comment type="function">
    <text evidence="17">Member of the two-component regulatory system PhoR/PhoB involved in the phosphate regulon genes expression. PhoR may function as a membrane-associated protein kinase that phosphorylates PhoB in response to environmental signals.</text>
</comment>
<dbReference type="Proteomes" id="UP000664654">
    <property type="component" value="Unassembled WGS sequence"/>
</dbReference>
<proteinExistence type="predicted"/>
<dbReference type="GO" id="GO:0005524">
    <property type="term" value="F:ATP binding"/>
    <property type="evidence" value="ECO:0007669"/>
    <property type="project" value="UniProtKB-KW"/>
</dbReference>
<evidence type="ECO:0000256" key="18">
    <source>
        <dbReference type="SAM" id="Phobius"/>
    </source>
</evidence>
<keyword evidence="11" id="KW-0547">Nucleotide-binding</keyword>
<evidence type="ECO:0000256" key="1">
    <source>
        <dbReference type="ARBA" id="ARBA00000085"/>
    </source>
</evidence>
<dbReference type="InterPro" id="IPR004358">
    <property type="entry name" value="Sig_transdc_His_kin-like_C"/>
</dbReference>
<dbReference type="GO" id="GO:0004721">
    <property type="term" value="F:phosphoprotein phosphatase activity"/>
    <property type="evidence" value="ECO:0007669"/>
    <property type="project" value="InterPro"/>
</dbReference>
<dbReference type="Pfam" id="PF11808">
    <property type="entry name" value="PhoR"/>
    <property type="match status" value="1"/>
</dbReference>
<gene>
    <name evidence="20" type="primary">phoR</name>
    <name evidence="20" type="ORF">J0A66_15565</name>
</gene>
<keyword evidence="21" id="KW-1185">Reference proteome</keyword>
<keyword evidence="7" id="KW-0597">Phosphoprotein</keyword>
<protein>
    <recommendedName>
        <fullName evidence="4">Phosphate regulon sensor protein PhoR</fullName>
        <ecNumber evidence="3">2.7.13.3</ecNumber>
    </recommendedName>
</protein>
<keyword evidence="15" id="KW-0902">Two-component regulatory system</keyword>
<dbReference type="GO" id="GO:0006817">
    <property type="term" value="P:phosphate ion transport"/>
    <property type="evidence" value="ECO:0007669"/>
    <property type="project" value="UniProtKB-KW"/>
</dbReference>
<keyword evidence="12 20" id="KW-0418">Kinase</keyword>
<dbReference type="GO" id="GO:0016036">
    <property type="term" value="P:cellular response to phosphate starvation"/>
    <property type="evidence" value="ECO:0007669"/>
    <property type="project" value="TreeGrafter"/>
</dbReference>
<dbReference type="InterPro" id="IPR000014">
    <property type="entry name" value="PAS"/>
</dbReference>
<organism evidence="20 21">
    <name type="scientific">Bowmanella dokdonensis</name>
    <dbReference type="NCBI Taxonomy" id="751969"/>
    <lineage>
        <taxon>Bacteria</taxon>
        <taxon>Pseudomonadati</taxon>
        <taxon>Pseudomonadota</taxon>
        <taxon>Gammaproteobacteria</taxon>
        <taxon>Alteromonadales</taxon>
        <taxon>Alteromonadaceae</taxon>
        <taxon>Bowmanella</taxon>
    </lineage>
</organism>
<dbReference type="InterPro" id="IPR035965">
    <property type="entry name" value="PAS-like_dom_sf"/>
</dbReference>
<evidence type="ECO:0000256" key="14">
    <source>
        <dbReference type="ARBA" id="ARBA00022989"/>
    </source>
</evidence>
<keyword evidence="8" id="KW-0592">Phosphate transport</keyword>
<evidence type="ECO:0000313" key="21">
    <source>
        <dbReference type="Proteomes" id="UP000664654"/>
    </source>
</evidence>
<dbReference type="PROSITE" id="PS50109">
    <property type="entry name" value="HIS_KIN"/>
    <property type="match status" value="1"/>
</dbReference>
<evidence type="ECO:0000256" key="17">
    <source>
        <dbReference type="ARBA" id="ARBA00025207"/>
    </source>
</evidence>
<dbReference type="GO" id="GO:0005886">
    <property type="term" value="C:plasma membrane"/>
    <property type="evidence" value="ECO:0007669"/>
    <property type="project" value="UniProtKB-SubCell"/>
</dbReference>
<evidence type="ECO:0000259" key="19">
    <source>
        <dbReference type="PROSITE" id="PS50109"/>
    </source>
</evidence>
<dbReference type="SMART" id="SM00387">
    <property type="entry name" value="HATPase_c"/>
    <property type="match status" value="1"/>
</dbReference>
<evidence type="ECO:0000256" key="5">
    <source>
        <dbReference type="ARBA" id="ARBA00022448"/>
    </source>
</evidence>
<keyword evidence="14 18" id="KW-1133">Transmembrane helix</keyword>
<evidence type="ECO:0000256" key="16">
    <source>
        <dbReference type="ARBA" id="ARBA00023136"/>
    </source>
</evidence>
<dbReference type="Pfam" id="PF02518">
    <property type="entry name" value="HATPase_c"/>
    <property type="match status" value="1"/>
</dbReference>
<reference evidence="20" key="1">
    <citation type="submission" date="2021-03" db="EMBL/GenBank/DDBJ databases">
        <title>novel species isolated from a fishpond in China.</title>
        <authorList>
            <person name="Lu H."/>
            <person name="Cai Z."/>
        </authorList>
    </citation>
    <scope>NUCLEOTIDE SEQUENCE</scope>
    <source>
        <strain evidence="20">JCM 30855</strain>
    </source>
</reference>